<keyword evidence="4" id="KW-1185">Reference proteome</keyword>
<evidence type="ECO:0000313" key="4">
    <source>
        <dbReference type="Proteomes" id="UP001224775"/>
    </source>
</evidence>
<feature type="compositionally biased region" description="Basic and acidic residues" evidence="1">
    <location>
        <begin position="205"/>
        <end position="220"/>
    </location>
</feature>
<feature type="region of interest" description="Disordered" evidence="1">
    <location>
        <begin position="197"/>
        <end position="244"/>
    </location>
</feature>
<keyword evidence="2" id="KW-0812">Transmembrane</keyword>
<evidence type="ECO:0000256" key="1">
    <source>
        <dbReference type="SAM" id="MobiDB-lite"/>
    </source>
</evidence>
<protein>
    <recommendedName>
        <fullName evidence="5">Transmembrane protein</fullName>
    </recommendedName>
</protein>
<gene>
    <name evidence="3" type="ORF">QTG54_014966</name>
</gene>
<feature type="transmembrane region" description="Helical" evidence="2">
    <location>
        <begin position="153"/>
        <end position="178"/>
    </location>
</feature>
<evidence type="ECO:0000313" key="3">
    <source>
        <dbReference type="EMBL" id="KAK1734459.1"/>
    </source>
</evidence>
<feature type="compositionally biased region" description="Basic and acidic residues" evidence="1">
    <location>
        <begin position="235"/>
        <end position="244"/>
    </location>
</feature>
<feature type="transmembrane region" description="Helical" evidence="2">
    <location>
        <begin position="104"/>
        <end position="125"/>
    </location>
</feature>
<dbReference type="Proteomes" id="UP001224775">
    <property type="component" value="Unassembled WGS sequence"/>
</dbReference>
<feature type="transmembrane region" description="Helical" evidence="2">
    <location>
        <begin position="9"/>
        <end position="28"/>
    </location>
</feature>
<keyword evidence="2" id="KW-0472">Membrane</keyword>
<accession>A0AAD9D670</accession>
<keyword evidence="2" id="KW-1133">Transmembrane helix</keyword>
<dbReference type="AlphaFoldDB" id="A0AAD9D670"/>
<reference evidence="3" key="1">
    <citation type="submission" date="2023-06" db="EMBL/GenBank/DDBJ databases">
        <title>Survivors Of The Sea: Transcriptome response of Skeletonema marinoi to long-term dormancy.</title>
        <authorList>
            <person name="Pinder M.I.M."/>
            <person name="Kourtchenko O."/>
            <person name="Robertson E.K."/>
            <person name="Larsson T."/>
            <person name="Maumus F."/>
            <person name="Osuna-Cruz C.M."/>
            <person name="Vancaester E."/>
            <person name="Stenow R."/>
            <person name="Vandepoele K."/>
            <person name="Ploug H."/>
            <person name="Bruchert V."/>
            <person name="Godhe A."/>
            <person name="Topel M."/>
        </authorList>
    </citation>
    <scope>NUCLEOTIDE SEQUENCE</scope>
    <source>
        <strain evidence="3">R05AC</strain>
    </source>
</reference>
<feature type="transmembrane region" description="Helical" evidence="2">
    <location>
        <begin position="40"/>
        <end position="61"/>
    </location>
</feature>
<dbReference type="EMBL" id="JATAAI010000039">
    <property type="protein sequence ID" value="KAK1734459.1"/>
    <property type="molecule type" value="Genomic_DNA"/>
</dbReference>
<evidence type="ECO:0008006" key="5">
    <source>
        <dbReference type="Google" id="ProtNLM"/>
    </source>
</evidence>
<name>A0AAD9D670_9STRA</name>
<organism evidence="3 4">
    <name type="scientific">Skeletonema marinoi</name>
    <dbReference type="NCBI Taxonomy" id="267567"/>
    <lineage>
        <taxon>Eukaryota</taxon>
        <taxon>Sar</taxon>
        <taxon>Stramenopiles</taxon>
        <taxon>Ochrophyta</taxon>
        <taxon>Bacillariophyta</taxon>
        <taxon>Coscinodiscophyceae</taxon>
        <taxon>Thalassiosirophycidae</taxon>
        <taxon>Thalassiosirales</taxon>
        <taxon>Skeletonemataceae</taxon>
        <taxon>Skeletonema</taxon>
        <taxon>Skeletonema marinoi-dohrnii complex</taxon>
    </lineage>
</organism>
<proteinExistence type="predicted"/>
<evidence type="ECO:0000256" key="2">
    <source>
        <dbReference type="SAM" id="Phobius"/>
    </source>
</evidence>
<comment type="caution">
    <text evidence="3">The sequence shown here is derived from an EMBL/GenBank/DDBJ whole genome shotgun (WGS) entry which is preliminary data.</text>
</comment>
<sequence length="244" mass="26726">MEEWVSKAVASWPSIAVLGALTIVEFIAKCVPCVDAVYESSMVFVAPILSVFGSVSAFGLFNAAPEEQTRTLYAQYNMTDAHFHNDNMGEFNGHRRLAEKSGGLVFLQVMLCFVGVIIAILVHLFKLLMRVIGEGCCTCCITSVEYTWTVTSVILTILIVPIAIVTAIILIVAAGVGFKKKVLDKRMERRVEEKAKTAAAAAVERSADQTDGEKKKREENVFDAPVDEEIGTKATTEEEAKQQE</sequence>